<keyword evidence="8 11" id="KW-0067">ATP-binding</keyword>
<dbReference type="GO" id="GO:0005524">
    <property type="term" value="F:ATP binding"/>
    <property type="evidence" value="ECO:0007669"/>
    <property type="project" value="UniProtKB-KW"/>
</dbReference>
<comment type="similarity">
    <text evidence="3 11">Belongs to the NadD family.</text>
</comment>
<evidence type="ECO:0000256" key="10">
    <source>
        <dbReference type="ARBA" id="ARBA00048721"/>
    </source>
</evidence>
<dbReference type="AlphaFoldDB" id="A0A7Y3RLV2"/>
<feature type="domain" description="Cytidyltransferase-like" evidence="12">
    <location>
        <begin position="8"/>
        <end position="151"/>
    </location>
</feature>
<keyword evidence="9 11" id="KW-0520">NAD</keyword>
<dbReference type="SUPFAM" id="SSF52374">
    <property type="entry name" value="Nucleotidylyl transferase"/>
    <property type="match status" value="1"/>
</dbReference>
<evidence type="ECO:0000256" key="3">
    <source>
        <dbReference type="ARBA" id="ARBA00009014"/>
    </source>
</evidence>
<dbReference type="GO" id="GO:0004515">
    <property type="term" value="F:nicotinate-nucleotide adenylyltransferase activity"/>
    <property type="evidence" value="ECO:0007669"/>
    <property type="project" value="UniProtKB-UniRule"/>
</dbReference>
<evidence type="ECO:0000256" key="9">
    <source>
        <dbReference type="ARBA" id="ARBA00023027"/>
    </source>
</evidence>
<dbReference type="InterPro" id="IPR005248">
    <property type="entry name" value="NadD/NMNAT"/>
</dbReference>
<dbReference type="Pfam" id="PF01467">
    <property type="entry name" value="CTP_transf_like"/>
    <property type="match status" value="1"/>
</dbReference>
<keyword evidence="6 11" id="KW-0548">Nucleotidyltransferase</keyword>
<dbReference type="InterPro" id="IPR004821">
    <property type="entry name" value="Cyt_trans-like"/>
</dbReference>
<protein>
    <recommendedName>
        <fullName evidence="11">Probable nicotinate-nucleotide adenylyltransferase</fullName>
        <ecNumber evidence="11">2.7.7.18</ecNumber>
    </recommendedName>
    <alternativeName>
        <fullName evidence="11">Deamido-NAD(+) diphosphorylase</fullName>
    </alternativeName>
    <alternativeName>
        <fullName evidence="11">Deamido-NAD(+) pyrophosphorylase</fullName>
    </alternativeName>
    <alternativeName>
        <fullName evidence="11">Nicotinate mononucleotide adenylyltransferase</fullName>
        <shortName evidence="11">NaMN adenylyltransferase</shortName>
    </alternativeName>
</protein>
<keyword evidence="4 11" id="KW-0662">Pyridine nucleotide biosynthesis</keyword>
<dbReference type="HAMAP" id="MF_00244">
    <property type="entry name" value="NaMN_adenylyltr"/>
    <property type="match status" value="1"/>
</dbReference>
<evidence type="ECO:0000256" key="7">
    <source>
        <dbReference type="ARBA" id="ARBA00022741"/>
    </source>
</evidence>
<comment type="caution">
    <text evidence="13">The sequence shown here is derived from an EMBL/GenBank/DDBJ whole genome shotgun (WGS) entry which is preliminary data.</text>
</comment>
<accession>A0A7Y3RLV2</accession>
<dbReference type="GO" id="GO:0009435">
    <property type="term" value="P:NAD+ biosynthetic process"/>
    <property type="evidence" value="ECO:0007669"/>
    <property type="project" value="UniProtKB-UniRule"/>
</dbReference>
<keyword evidence="7 11" id="KW-0547">Nucleotide-binding</keyword>
<evidence type="ECO:0000256" key="4">
    <source>
        <dbReference type="ARBA" id="ARBA00022642"/>
    </source>
</evidence>
<keyword evidence="5 11" id="KW-0808">Transferase</keyword>
<dbReference type="CDD" id="cd02165">
    <property type="entry name" value="NMNAT"/>
    <property type="match status" value="1"/>
</dbReference>
<dbReference type="PANTHER" id="PTHR39321">
    <property type="entry name" value="NICOTINATE-NUCLEOTIDE ADENYLYLTRANSFERASE-RELATED"/>
    <property type="match status" value="1"/>
</dbReference>
<gene>
    <name evidence="11" type="primary">nadD</name>
    <name evidence="13" type="ORF">HK107_09085</name>
</gene>
<evidence type="ECO:0000256" key="1">
    <source>
        <dbReference type="ARBA" id="ARBA00002324"/>
    </source>
</evidence>
<evidence type="ECO:0000313" key="13">
    <source>
        <dbReference type="EMBL" id="NNU16472.1"/>
    </source>
</evidence>
<evidence type="ECO:0000256" key="6">
    <source>
        <dbReference type="ARBA" id="ARBA00022695"/>
    </source>
</evidence>
<comment type="catalytic activity">
    <reaction evidence="10 11">
        <text>nicotinate beta-D-ribonucleotide + ATP + H(+) = deamido-NAD(+) + diphosphate</text>
        <dbReference type="Rhea" id="RHEA:22860"/>
        <dbReference type="ChEBI" id="CHEBI:15378"/>
        <dbReference type="ChEBI" id="CHEBI:30616"/>
        <dbReference type="ChEBI" id="CHEBI:33019"/>
        <dbReference type="ChEBI" id="CHEBI:57502"/>
        <dbReference type="ChEBI" id="CHEBI:58437"/>
        <dbReference type="EC" id="2.7.7.18"/>
    </reaction>
</comment>
<dbReference type="EC" id="2.7.7.18" evidence="11"/>
<keyword evidence="14" id="KW-1185">Reference proteome</keyword>
<evidence type="ECO:0000259" key="12">
    <source>
        <dbReference type="Pfam" id="PF01467"/>
    </source>
</evidence>
<evidence type="ECO:0000313" key="14">
    <source>
        <dbReference type="Proteomes" id="UP000536835"/>
    </source>
</evidence>
<name>A0A7Y3RLV2_9PROT</name>
<dbReference type="UniPathway" id="UPA00253">
    <property type="reaction ID" value="UER00332"/>
</dbReference>
<comment type="function">
    <text evidence="1 11">Catalyzes the reversible adenylation of nicotinate mononucleotide (NaMN) to nicotinic acid adenine dinucleotide (NaAD).</text>
</comment>
<dbReference type="EMBL" id="JABFCX010000003">
    <property type="protein sequence ID" value="NNU16472.1"/>
    <property type="molecule type" value="Genomic_DNA"/>
</dbReference>
<dbReference type="RefSeq" id="WP_173198955.1">
    <property type="nucleotide sequence ID" value="NZ_JABFCX010000003.1"/>
</dbReference>
<evidence type="ECO:0000256" key="5">
    <source>
        <dbReference type="ARBA" id="ARBA00022679"/>
    </source>
</evidence>
<evidence type="ECO:0000256" key="11">
    <source>
        <dbReference type="HAMAP-Rule" id="MF_00244"/>
    </source>
</evidence>
<evidence type="ECO:0000256" key="8">
    <source>
        <dbReference type="ARBA" id="ARBA00022840"/>
    </source>
</evidence>
<dbReference type="PANTHER" id="PTHR39321:SF3">
    <property type="entry name" value="PHOSPHOPANTETHEINE ADENYLYLTRANSFERASE"/>
    <property type="match status" value="1"/>
</dbReference>
<dbReference type="Gene3D" id="3.40.50.620">
    <property type="entry name" value="HUPs"/>
    <property type="match status" value="1"/>
</dbReference>
<evidence type="ECO:0000256" key="2">
    <source>
        <dbReference type="ARBA" id="ARBA00005019"/>
    </source>
</evidence>
<dbReference type="InterPro" id="IPR014729">
    <property type="entry name" value="Rossmann-like_a/b/a_fold"/>
</dbReference>
<dbReference type="NCBIfam" id="TIGR00125">
    <property type="entry name" value="cyt_tran_rel"/>
    <property type="match status" value="1"/>
</dbReference>
<organism evidence="13 14">
    <name type="scientific">Parvularcula mediterranea</name>
    <dbReference type="NCBI Taxonomy" id="2732508"/>
    <lineage>
        <taxon>Bacteria</taxon>
        <taxon>Pseudomonadati</taxon>
        <taxon>Pseudomonadota</taxon>
        <taxon>Alphaproteobacteria</taxon>
        <taxon>Parvularculales</taxon>
        <taxon>Parvularculaceae</taxon>
        <taxon>Parvularcula</taxon>
    </lineage>
</organism>
<proteinExistence type="inferred from homology"/>
<dbReference type="Proteomes" id="UP000536835">
    <property type="component" value="Unassembled WGS sequence"/>
</dbReference>
<comment type="pathway">
    <text evidence="2 11">Cofactor biosynthesis; NAD(+) biosynthesis; deamido-NAD(+) from nicotinate D-ribonucleotide: step 1/1.</text>
</comment>
<reference evidence="13 14" key="1">
    <citation type="submission" date="2020-05" db="EMBL/GenBank/DDBJ databases">
        <title>Parvularcula mediterraneae sp. nov., isolated from polypropylene straw from shallow seawater of the seashore of Laganas in Zakynthos island, Greece.</title>
        <authorList>
            <person name="Szabo I."/>
            <person name="Al-Omari J."/>
            <person name="Rado J."/>
            <person name="Szerdahelyi G.S."/>
        </authorList>
    </citation>
    <scope>NUCLEOTIDE SEQUENCE [LARGE SCALE GENOMIC DNA]</scope>
    <source>
        <strain evidence="13 14">ZS-1/3</strain>
    </source>
</reference>
<sequence>MSKAAIGILGGSFNPPHEGHRKLVQHAMRKLSLGGMRVLVTAQNPLKKASDYAPLSERIAQTNETMRGMVNVRVAPEADVGPVYAVDSLKRLLTREPGTPFIYVMGADSFAEFHRWHRWRDIMAMVPIAVISRPGYRVQAMHSVAARAFARGRVQERDAVTLSMRDAPAWCYIHGLARTESSTALRQAG</sequence>